<feature type="region of interest" description="Disordered" evidence="1">
    <location>
        <begin position="88"/>
        <end position="109"/>
    </location>
</feature>
<evidence type="ECO:0000313" key="4">
    <source>
        <dbReference type="Proteomes" id="UP001147700"/>
    </source>
</evidence>
<evidence type="ECO:0008006" key="5">
    <source>
        <dbReference type="Google" id="ProtNLM"/>
    </source>
</evidence>
<evidence type="ECO:0000313" key="3">
    <source>
        <dbReference type="EMBL" id="MDA0139871.1"/>
    </source>
</evidence>
<feature type="chain" id="PRO_5047176558" description="CARDB domain-containing protein" evidence="2">
    <location>
        <begin position="24"/>
        <end position="236"/>
    </location>
</feature>
<keyword evidence="2" id="KW-0732">Signal</keyword>
<organism evidence="3 4">
    <name type="scientific">Solirubrobacter deserti</name>
    <dbReference type="NCBI Taxonomy" id="2282478"/>
    <lineage>
        <taxon>Bacteria</taxon>
        <taxon>Bacillati</taxon>
        <taxon>Actinomycetota</taxon>
        <taxon>Thermoleophilia</taxon>
        <taxon>Solirubrobacterales</taxon>
        <taxon>Solirubrobacteraceae</taxon>
        <taxon>Solirubrobacter</taxon>
    </lineage>
</organism>
<name>A0ABT4RMT3_9ACTN</name>
<comment type="caution">
    <text evidence="3">The sequence shown here is derived from an EMBL/GenBank/DDBJ whole genome shotgun (WGS) entry which is preliminary data.</text>
</comment>
<proteinExistence type="predicted"/>
<gene>
    <name evidence="3" type="ORF">OJ962_20380</name>
</gene>
<evidence type="ECO:0000256" key="1">
    <source>
        <dbReference type="SAM" id="MobiDB-lite"/>
    </source>
</evidence>
<dbReference type="RefSeq" id="WP_202957787.1">
    <property type="nucleotide sequence ID" value="NZ_JAPCID010000030.1"/>
</dbReference>
<dbReference type="Proteomes" id="UP001147700">
    <property type="component" value="Unassembled WGS sequence"/>
</dbReference>
<sequence>MRKSFFVASVATLALGTAGVAYAQLPDPSIEATGSGSPSKAGTKSKPKAVTFKLDVKNNAEAKTTAKSIKITFPKTIKVSTKGLNECDPETDQALIDDPSQCSSSKAGKGSASANLNPFSATPAPLNFQIQPYVGKNEILFLLSGSANTILHGKIKGQSMTIEITPDLQQPVTGVFSALNEIAATIKAKKGKNSLISAVGCSGGKHTIGVEVAYVGNPNPPAKPSAKDSFDIKCSK</sequence>
<keyword evidence="4" id="KW-1185">Reference proteome</keyword>
<feature type="signal peptide" evidence="2">
    <location>
        <begin position="1"/>
        <end position="23"/>
    </location>
</feature>
<dbReference type="EMBL" id="JAPCID010000030">
    <property type="protein sequence ID" value="MDA0139871.1"/>
    <property type="molecule type" value="Genomic_DNA"/>
</dbReference>
<evidence type="ECO:0000256" key="2">
    <source>
        <dbReference type="SAM" id="SignalP"/>
    </source>
</evidence>
<reference evidence="3" key="1">
    <citation type="submission" date="2022-10" db="EMBL/GenBank/DDBJ databases">
        <title>The WGS of Solirubrobacter sp. CPCC 204708.</title>
        <authorList>
            <person name="Jiang Z."/>
        </authorList>
    </citation>
    <scope>NUCLEOTIDE SEQUENCE</scope>
    <source>
        <strain evidence="3">CPCC 204708</strain>
    </source>
</reference>
<accession>A0ABT4RMT3</accession>
<protein>
    <recommendedName>
        <fullName evidence="5">CARDB domain-containing protein</fullName>
    </recommendedName>
</protein>